<gene>
    <name evidence="11" type="primary">ada</name>
    <name evidence="11" type="ORF">CaldiYA01_19970</name>
</gene>
<dbReference type="GO" id="GO:0008168">
    <property type="term" value="F:methyltransferase activity"/>
    <property type="evidence" value="ECO:0007669"/>
    <property type="project" value="UniProtKB-KW"/>
</dbReference>
<keyword evidence="4 8" id="KW-0808">Transferase</keyword>
<evidence type="ECO:0000256" key="4">
    <source>
        <dbReference type="ARBA" id="ARBA00022679"/>
    </source>
</evidence>
<dbReference type="InterPro" id="IPR014048">
    <property type="entry name" value="MethylDNA_cys_MeTrfase_DNA-bd"/>
</dbReference>
<dbReference type="NCBIfam" id="TIGR00589">
    <property type="entry name" value="ogt"/>
    <property type="match status" value="1"/>
</dbReference>
<dbReference type="SUPFAM" id="SSF46767">
    <property type="entry name" value="Methylated DNA-protein cysteine methyltransferase, C-terminal domain"/>
    <property type="match status" value="1"/>
</dbReference>
<comment type="subcellular location">
    <subcellularLocation>
        <location evidence="8">Cytoplasm</location>
    </subcellularLocation>
</comment>
<dbReference type="EC" id="2.1.1.63" evidence="8"/>
<sequence>MKKSVGYLLSPIGLIKIVGEDDSIVSVQFVTKKDEEELICPVVKEAILQLEEYFEGKRTNFELKLQLQGTEFQKRVWSKLIDVPFGSVISYRELAKKVGMPQGSRAVGNAVGKNPAVIIVPCHRVIKSDGTLGGFSAGIDKKKWLLEHERVIFRNSCVCFRK</sequence>
<reference evidence="11 12" key="1">
    <citation type="submission" date="2021-02" db="EMBL/GenBank/DDBJ databases">
        <title>Nitrogen-fixing ability and nitrogen fixation related genes of thermophilic fermentative bacteria in the genus Caldicellulosiruptor.</title>
        <authorList>
            <person name="Chen Y."/>
            <person name="Nishihara A."/>
            <person name="Haruta S."/>
        </authorList>
    </citation>
    <scope>NUCLEOTIDE SEQUENCE [LARGE SCALE GENOMIC DNA]</scope>
    <source>
        <strain evidence="11 12">YA01</strain>
    </source>
</reference>
<comment type="catalytic activity">
    <reaction evidence="7 8">
        <text>a 6-O-methyl-2'-deoxyguanosine in DNA + L-cysteinyl-[protein] = S-methyl-L-cysteinyl-[protein] + a 2'-deoxyguanosine in DNA</text>
        <dbReference type="Rhea" id="RHEA:24000"/>
        <dbReference type="Rhea" id="RHEA-COMP:10131"/>
        <dbReference type="Rhea" id="RHEA-COMP:10132"/>
        <dbReference type="Rhea" id="RHEA-COMP:11367"/>
        <dbReference type="Rhea" id="RHEA-COMP:11368"/>
        <dbReference type="ChEBI" id="CHEBI:29950"/>
        <dbReference type="ChEBI" id="CHEBI:82612"/>
        <dbReference type="ChEBI" id="CHEBI:85445"/>
        <dbReference type="ChEBI" id="CHEBI:85448"/>
        <dbReference type="EC" id="2.1.1.63"/>
    </reaction>
</comment>
<organism evidence="11 12">
    <name type="scientific">Caldicellulosiruptor diazotrophicus</name>
    <dbReference type="NCBI Taxonomy" id="2806205"/>
    <lineage>
        <taxon>Bacteria</taxon>
        <taxon>Bacillati</taxon>
        <taxon>Bacillota</taxon>
        <taxon>Bacillota incertae sedis</taxon>
        <taxon>Caldicellulosiruptorales</taxon>
        <taxon>Caldicellulosiruptoraceae</taxon>
        <taxon>Caldicellulosiruptor</taxon>
    </lineage>
</organism>
<dbReference type="RefSeq" id="WP_207179258.1">
    <property type="nucleotide sequence ID" value="NZ_AP024480.1"/>
</dbReference>
<dbReference type="Pfam" id="PF01035">
    <property type="entry name" value="DNA_binding_1"/>
    <property type="match status" value="1"/>
</dbReference>
<dbReference type="PANTHER" id="PTHR10815:SF13">
    <property type="entry name" value="METHYLATED-DNA--PROTEIN-CYSTEINE METHYLTRANSFERASE"/>
    <property type="match status" value="1"/>
</dbReference>
<name>A0ABM7NPE7_9FIRM</name>
<evidence type="ECO:0000256" key="6">
    <source>
        <dbReference type="ARBA" id="ARBA00023204"/>
    </source>
</evidence>
<accession>A0ABM7NPE7</accession>
<evidence type="ECO:0000313" key="12">
    <source>
        <dbReference type="Proteomes" id="UP000663623"/>
    </source>
</evidence>
<dbReference type="PANTHER" id="PTHR10815">
    <property type="entry name" value="METHYLATED-DNA--PROTEIN-CYSTEINE METHYLTRANSFERASE"/>
    <property type="match status" value="1"/>
</dbReference>
<evidence type="ECO:0000256" key="8">
    <source>
        <dbReference type="HAMAP-Rule" id="MF_00772"/>
    </source>
</evidence>
<keyword evidence="3 8" id="KW-0489">Methyltransferase</keyword>
<dbReference type="Proteomes" id="UP000663623">
    <property type="component" value="Chromosome"/>
</dbReference>
<dbReference type="InterPro" id="IPR036388">
    <property type="entry name" value="WH-like_DNA-bd_sf"/>
</dbReference>
<dbReference type="CDD" id="cd06445">
    <property type="entry name" value="ATase"/>
    <property type="match status" value="1"/>
</dbReference>
<dbReference type="InterPro" id="IPR001497">
    <property type="entry name" value="MethylDNA_cys_MeTrfase_AS"/>
</dbReference>
<dbReference type="SUPFAM" id="SSF53155">
    <property type="entry name" value="Methylated DNA-protein cysteine methyltransferase domain"/>
    <property type="match status" value="1"/>
</dbReference>
<dbReference type="Pfam" id="PF02870">
    <property type="entry name" value="Methyltransf_1N"/>
    <property type="match status" value="1"/>
</dbReference>
<dbReference type="Gene3D" id="1.10.10.10">
    <property type="entry name" value="Winged helix-like DNA-binding domain superfamily/Winged helix DNA-binding domain"/>
    <property type="match status" value="1"/>
</dbReference>
<dbReference type="InterPro" id="IPR036217">
    <property type="entry name" value="MethylDNA_cys_MeTrfase_DNAb"/>
</dbReference>
<evidence type="ECO:0000256" key="3">
    <source>
        <dbReference type="ARBA" id="ARBA00022603"/>
    </source>
</evidence>
<protein>
    <recommendedName>
        <fullName evidence="8">Methylated-DNA--protein-cysteine methyltransferase</fullName>
        <ecNumber evidence="8">2.1.1.63</ecNumber>
    </recommendedName>
    <alternativeName>
        <fullName evidence="8">6-O-methylguanine-DNA methyltransferase</fullName>
        <shortName evidence="8">MGMT</shortName>
    </alternativeName>
    <alternativeName>
        <fullName evidence="8">O-6-methylguanine-DNA-alkyltransferase</fullName>
    </alternativeName>
</protein>
<evidence type="ECO:0000256" key="2">
    <source>
        <dbReference type="ARBA" id="ARBA00022490"/>
    </source>
</evidence>
<evidence type="ECO:0000256" key="7">
    <source>
        <dbReference type="ARBA" id="ARBA00049348"/>
    </source>
</evidence>
<comment type="catalytic activity">
    <reaction evidence="1 8">
        <text>a 4-O-methyl-thymidine in DNA + L-cysteinyl-[protein] = a thymidine in DNA + S-methyl-L-cysteinyl-[protein]</text>
        <dbReference type="Rhea" id="RHEA:53428"/>
        <dbReference type="Rhea" id="RHEA-COMP:10131"/>
        <dbReference type="Rhea" id="RHEA-COMP:10132"/>
        <dbReference type="Rhea" id="RHEA-COMP:13555"/>
        <dbReference type="Rhea" id="RHEA-COMP:13556"/>
        <dbReference type="ChEBI" id="CHEBI:29950"/>
        <dbReference type="ChEBI" id="CHEBI:82612"/>
        <dbReference type="ChEBI" id="CHEBI:137386"/>
        <dbReference type="ChEBI" id="CHEBI:137387"/>
        <dbReference type="EC" id="2.1.1.63"/>
    </reaction>
</comment>
<evidence type="ECO:0000259" key="9">
    <source>
        <dbReference type="Pfam" id="PF01035"/>
    </source>
</evidence>
<feature type="active site" description="Nucleophile; methyl group acceptor" evidence="8">
    <location>
        <position position="122"/>
    </location>
</feature>
<dbReference type="PROSITE" id="PS00374">
    <property type="entry name" value="MGMT"/>
    <property type="match status" value="1"/>
</dbReference>
<feature type="domain" description="Methylated-DNA-[protein]-cysteine S-methyltransferase DNA binding" evidence="9">
    <location>
        <begin position="71"/>
        <end position="151"/>
    </location>
</feature>
<evidence type="ECO:0000256" key="5">
    <source>
        <dbReference type="ARBA" id="ARBA00022763"/>
    </source>
</evidence>
<feature type="domain" description="Methylguanine DNA methyltransferase ribonuclease-like" evidence="10">
    <location>
        <begin position="6"/>
        <end position="66"/>
    </location>
</feature>
<proteinExistence type="inferred from homology"/>
<comment type="similarity">
    <text evidence="8">Belongs to the MGMT family.</text>
</comment>
<dbReference type="InterPro" id="IPR023546">
    <property type="entry name" value="MGMT"/>
</dbReference>
<dbReference type="Gene3D" id="3.30.160.70">
    <property type="entry name" value="Methylated DNA-protein cysteine methyltransferase domain"/>
    <property type="match status" value="1"/>
</dbReference>
<dbReference type="GO" id="GO:0032259">
    <property type="term" value="P:methylation"/>
    <property type="evidence" value="ECO:0007669"/>
    <property type="project" value="UniProtKB-KW"/>
</dbReference>
<dbReference type="InterPro" id="IPR008332">
    <property type="entry name" value="MethylG_MeTrfase_N"/>
</dbReference>
<dbReference type="EMBL" id="AP024480">
    <property type="protein sequence ID" value="BCS82037.1"/>
    <property type="molecule type" value="Genomic_DNA"/>
</dbReference>
<keyword evidence="5 8" id="KW-0227">DNA damage</keyword>
<comment type="function">
    <text evidence="8">Involved in the cellular defense against the biological effects of O6-methylguanine (O6-MeG) and O4-methylthymine (O4-MeT) in DNA. Repairs the methylated nucleobase in DNA by stoichiometrically transferring the methyl group to a cysteine residue in the enzyme. This is a suicide reaction: the enzyme is irreversibly inactivated.</text>
</comment>
<keyword evidence="2 8" id="KW-0963">Cytoplasm</keyword>
<comment type="miscellaneous">
    <text evidence="8">This enzyme catalyzes only one turnover and therefore is not strictly catalytic. According to one definition, an enzyme is a biocatalyst that acts repeatedly and over many reaction cycles.</text>
</comment>
<evidence type="ECO:0000259" key="10">
    <source>
        <dbReference type="Pfam" id="PF02870"/>
    </source>
</evidence>
<keyword evidence="6 8" id="KW-0234">DNA repair</keyword>
<dbReference type="InterPro" id="IPR036631">
    <property type="entry name" value="MGMT_N_sf"/>
</dbReference>
<evidence type="ECO:0000313" key="11">
    <source>
        <dbReference type="EMBL" id="BCS82037.1"/>
    </source>
</evidence>
<keyword evidence="12" id="KW-1185">Reference proteome</keyword>
<evidence type="ECO:0000256" key="1">
    <source>
        <dbReference type="ARBA" id="ARBA00001286"/>
    </source>
</evidence>
<dbReference type="HAMAP" id="MF_00772">
    <property type="entry name" value="OGT"/>
    <property type="match status" value="1"/>
</dbReference>